<protein>
    <submittedName>
        <fullName evidence="1">Uncharacterized protein</fullName>
    </submittedName>
</protein>
<dbReference type="Proteomes" id="UP000824998">
    <property type="component" value="Unassembled WGS sequence"/>
</dbReference>
<comment type="caution">
    <text evidence="1">The sequence shown here is derived from an EMBL/GenBank/DDBJ whole genome shotgun (WGS) entry which is preliminary data.</text>
</comment>
<dbReference type="EMBL" id="MU251383">
    <property type="protein sequence ID" value="KAG9237620.1"/>
    <property type="molecule type" value="Genomic_DNA"/>
</dbReference>
<reference evidence="1" key="1">
    <citation type="journal article" date="2021" name="IMA Fungus">
        <title>Genomic characterization of three marine fungi, including Emericellopsis atlantica sp. nov. with signatures of a generalist lifestyle and marine biomass degradation.</title>
        <authorList>
            <person name="Hagestad O.C."/>
            <person name="Hou L."/>
            <person name="Andersen J.H."/>
            <person name="Hansen E.H."/>
            <person name="Altermark B."/>
            <person name="Li C."/>
            <person name="Kuhnert E."/>
            <person name="Cox R.J."/>
            <person name="Crous P.W."/>
            <person name="Spatafora J.W."/>
            <person name="Lail K."/>
            <person name="Amirebrahimi M."/>
            <person name="Lipzen A."/>
            <person name="Pangilinan J."/>
            <person name="Andreopoulos W."/>
            <person name="Hayes R.D."/>
            <person name="Ng V."/>
            <person name="Grigoriev I.V."/>
            <person name="Jackson S.A."/>
            <person name="Sutton T.D.S."/>
            <person name="Dobson A.D.W."/>
            <person name="Rama T."/>
        </authorList>
    </citation>
    <scope>NUCLEOTIDE SEQUENCE</scope>
    <source>
        <strain evidence="1">TRa018bII</strain>
    </source>
</reference>
<accession>A0A9P7YQX7</accession>
<organism evidence="1 2">
    <name type="scientific">Amylocarpus encephaloides</name>
    <dbReference type="NCBI Taxonomy" id="45428"/>
    <lineage>
        <taxon>Eukaryota</taxon>
        <taxon>Fungi</taxon>
        <taxon>Dikarya</taxon>
        <taxon>Ascomycota</taxon>
        <taxon>Pezizomycotina</taxon>
        <taxon>Leotiomycetes</taxon>
        <taxon>Helotiales</taxon>
        <taxon>Helotiales incertae sedis</taxon>
        <taxon>Amylocarpus</taxon>
    </lineage>
</organism>
<gene>
    <name evidence="1" type="ORF">BJ875DRAFT_137087</name>
</gene>
<evidence type="ECO:0000313" key="2">
    <source>
        <dbReference type="Proteomes" id="UP000824998"/>
    </source>
</evidence>
<evidence type="ECO:0000313" key="1">
    <source>
        <dbReference type="EMBL" id="KAG9237620.1"/>
    </source>
</evidence>
<name>A0A9P7YQX7_9HELO</name>
<proteinExistence type="predicted"/>
<sequence length="155" mass="17425">MSGSYIPILTNIYIYAGAACWGGDRRVRSWEHEVANKQMQPKARTMLLLLGFLCLQVLYTSSWLSKTTDAFQDETRRAPLASGERPTLGVLEYNGESRALSYPRSNMSLGSAPKVSQFSRLSLDRQNNQRVVCGDVIFLPSHSLHVEGTEFPPWK</sequence>
<keyword evidence="2" id="KW-1185">Reference proteome</keyword>
<dbReference type="AlphaFoldDB" id="A0A9P7YQX7"/>